<dbReference type="AlphaFoldDB" id="A0A6N2KK95"/>
<proteinExistence type="predicted"/>
<accession>A0A6N2KK95</accession>
<organism evidence="1">
    <name type="scientific">Salix viminalis</name>
    <name type="common">Common osier</name>
    <name type="synonym">Basket willow</name>
    <dbReference type="NCBI Taxonomy" id="40686"/>
    <lineage>
        <taxon>Eukaryota</taxon>
        <taxon>Viridiplantae</taxon>
        <taxon>Streptophyta</taxon>
        <taxon>Embryophyta</taxon>
        <taxon>Tracheophyta</taxon>
        <taxon>Spermatophyta</taxon>
        <taxon>Magnoliopsida</taxon>
        <taxon>eudicotyledons</taxon>
        <taxon>Gunneridae</taxon>
        <taxon>Pentapetalae</taxon>
        <taxon>rosids</taxon>
        <taxon>fabids</taxon>
        <taxon>Malpighiales</taxon>
        <taxon>Salicaceae</taxon>
        <taxon>Saliceae</taxon>
        <taxon>Salix</taxon>
    </lineage>
</organism>
<reference evidence="1" key="1">
    <citation type="submission" date="2019-03" db="EMBL/GenBank/DDBJ databases">
        <authorList>
            <person name="Mank J."/>
            <person name="Almeida P."/>
        </authorList>
    </citation>
    <scope>NUCLEOTIDE SEQUENCE</scope>
    <source>
        <strain evidence="1">78183</strain>
    </source>
</reference>
<sequence>MLLELGVERPPVWLSMEVQERQSYQISCEKQPSFRERSENGDLVVEVTLQPWNVLSSTFWDIVGGKSHVLFNPLRTADLAREFAPESSVHMNTIPS</sequence>
<name>A0A6N2KK95_SALVM</name>
<dbReference type="Gene3D" id="3.20.20.210">
    <property type="match status" value="1"/>
</dbReference>
<protein>
    <submittedName>
        <fullName evidence="1">Uncharacterized protein</fullName>
    </submittedName>
</protein>
<gene>
    <name evidence="1" type="ORF">SVIM_LOCUS100221</name>
</gene>
<evidence type="ECO:0000313" key="1">
    <source>
        <dbReference type="EMBL" id="VFU28983.1"/>
    </source>
</evidence>
<dbReference type="EMBL" id="CAADRP010000480">
    <property type="protein sequence ID" value="VFU28983.1"/>
    <property type="molecule type" value="Genomic_DNA"/>
</dbReference>
<dbReference type="InterPro" id="IPR038071">
    <property type="entry name" value="UROD/MetE-like_sf"/>
</dbReference>